<name>A0A0L8GDT3_OCTBM</name>
<organism evidence="1">
    <name type="scientific">Octopus bimaculoides</name>
    <name type="common">California two-spotted octopus</name>
    <dbReference type="NCBI Taxonomy" id="37653"/>
    <lineage>
        <taxon>Eukaryota</taxon>
        <taxon>Metazoa</taxon>
        <taxon>Spiralia</taxon>
        <taxon>Lophotrochozoa</taxon>
        <taxon>Mollusca</taxon>
        <taxon>Cephalopoda</taxon>
        <taxon>Coleoidea</taxon>
        <taxon>Octopodiformes</taxon>
        <taxon>Octopoda</taxon>
        <taxon>Incirrata</taxon>
        <taxon>Octopodidae</taxon>
        <taxon>Octopus</taxon>
    </lineage>
</organism>
<evidence type="ECO:0000313" key="1">
    <source>
        <dbReference type="EMBL" id="KOF75019.1"/>
    </source>
</evidence>
<protein>
    <submittedName>
        <fullName evidence="1">Uncharacterized protein</fullName>
    </submittedName>
</protein>
<accession>A0A0L8GDT3</accession>
<dbReference type="Gene3D" id="3.60.10.10">
    <property type="entry name" value="Endonuclease/exonuclease/phosphatase"/>
    <property type="match status" value="1"/>
</dbReference>
<sequence>MLDTADSSCQECHSALIPHELSRLNVDIAALNEVHYPEEDSLLEHSAGYTLYWLGKPIAKRCFSGVCFMIKSIITSKFENLPTGHSDSIIPVRFLLSNQQYSTLFTDPEEKDKFYSGQNSLLQSSPTDDKVIILVSERHERRLTYQSDAQCRISHRPSSFSLQTRIDFIPKSKKKRTFRKKLKVGSFQLAEVKSNFQAILRSKLEDANVSTDSSPETLSEQLKIAVLHTFAEVLGFTSKENKSWFDENYEKIQSMHQINLALPSCPEKKVAFHRVCSNFQCKLREIQNEW</sequence>
<dbReference type="InterPro" id="IPR036691">
    <property type="entry name" value="Endo/exonu/phosph_ase_sf"/>
</dbReference>
<dbReference type="EMBL" id="KQ422362">
    <property type="protein sequence ID" value="KOF75019.1"/>
    <property type="molecule type" value="Genomic_DNA"/>
</dbReference>
<gene>
    <name evidence="1" type="ORF">OCBIM_22035339mg</name>
</gene>
<dbReference type="AlphaFoldDB" id="A0A0L8GDT3"/>
<reference evidence="1" key="1">
    <citation type="submission" date="2015-07" db="EMBL/GenBank/DDBJ databases">
        <title>MeaNS - Measles Nucleotide Surveillance Program.</title>
        <authorList>
            <person name="Tran T."/>
            <person name="Druce J."/>
        </authorList>
    </citation>
    <scope>NUCLEOTIDE SEQUENCE</scope>
    <source>
        <strain evidence="1">UCB-OBI-ISO-001</strain>
        <tissue evidence="1">Gonad</tissue>
    </source>
</reference>
<proteinExistence type="predicted"/>